<gene>
    <name evidence="2" type="ORF">LPLAT_LOCUS425</name>
</gene>
<organism evidence="2 3">
    <name type="scientific">Lasius platythorax</name>
    <dbReference type="NCBI Taxonomy" id="488582"/>
    <lineage>
        <taxon>Eukaryota</taxon>
        <taxon>Metazoa</taxon>
        <taxon>Ecdysozoa</taxon>
        <taxon>Arthropoda</taxon>
        <taxon>Hexapoda</taxon>
        <taxon>Insecta</taxon>
        <taxon>Pterygota</taxon>
        <taxon>Neoptera</taxon>
        <taxon>Endopterygota</taxon>
        <taxon>Hymenoptera</taxon>
        <taxon>Apocrita</taxon>
        <taxon>Aculeata</taxon>
        <taxon>Formicoidea</taxon>
        <taxon>Formicidae</taxon>
        <taxon>Formicinae</taxon>
        <taxon>Lasius</taxon>
        <taxon>Lasius</taxon>
    </lineage>
</organism>
<name>A0AAV2N1Y9_9HYME</name>
<feature type="compositionally biased region" description="Basic residues" evidence="1">
    <location>
        <begin position="72"/>
        <end position="83"/>
    </location>
</feature>
<proteinExistence type="predicted"/>
<evidence type="ECO:0000256" key="1">
    <source>
        <dbReference type="SAM" id="MobiDB-lite"/>
    </source>
</evidence>
<protein>
    <submittedName>
        <fullName evidence="2">Uncharacterized protein</fullName>
    </submittedName>
</protein>
<sequence>MEGGSVRPPKSVGGRRIRARTPLAVGPKVGLEGPVEGSMCDTQPLCSELIGRCGHGALALFVTREREYGRREKYRRSARKVGARTKQGSQKRPMQNRYE</sequence>
<keyword evidence="3" id="KW-1185">Reference proteome</keyword>
<evidence type="ECO:0000313" key="2">
    <source>
        <dbReference type="EMBL" id="CAL1673562.1"/>
    </source>
</evidence>
<feature type="region of interest" description="Disordered" evidence="1">
    <location>
        <begin position="1"/>
        <end position="23"/>
    </location>
</feature>
<dbReference type="EMBL" id="OZ034824">
    <property type="protein sequence ID" value="CAL1673562.1"/>
    <property type="molecule type" value="Genomic_DNA"/>
</dbReference>
<evidence type="ECO:0000313" key="3">
    <source>
        <dbReference type="Proteomes" id="UP001497644"/>
    </source>
</evidence>
<accession>A0AAV2N1Y9</accession>
<feature type="region of interest" description="Disordered" evidence="1">
    <location>
        <begin position="69"/>
        <end position="99"/>
    </location>
</feature>
<reference evidence="2 3" key="1">
    <citation type="submission" date="2024-04" db="EMBL/GenBank/DDBJ databases">
        <authorList>
            <consortium name="Molecular Ecology Group"/>
        </authorList>
    </citation>
    <scope>NUCLEOTIDE SEQUENCE [LARGE SCALE GENOMIC DNA]</scope>
</reference>
<dbReference type="AlphaFoldDB" id="A0AAV2N1Y9"/>
<dbReference type="Proteomes" id="UP001497644">
    <property type="component" value="Chromosome 1"/>
</dbReference>